<evidence type="ECO:0000256" key="8">
    <source>
        <dbReference type="ARBA" id="ARBA00022723"/>
    </source>
</evidence>
<dbReference type="InterPro" id="IPR017853">
    <property type="entry name" value="GH"/>
</dbReference>
<dbReference type="PANTHER" id="PTHR10357:SF219">
    <property type="entry name" value="MALTOSE ALPHA-D-GLUCOSYLTRANSFERASE"/>
    <property type="match status" value="1"/>
</dbReference>
<evidence type="ECO:0000256" key="2">
    <source>
        <dbReference type="ARBA" id="ARBA00005496"/>
    </source>
</evidence>
<organism evidence="17">
    <name type="scientific">Chlorobium phaeobacteroides (strain BS1)</name>
    <dbReference type="NCBI Taxonomy" id="331678"/>
    <lineage>
        <taxon>Bacteria</taxon>
        <taxon>Pseudomonadati</taxon>
        <taxon>Chlorobiota</taxon>
        <taxon>Chlorobiia</taxon>
        <taxon>Chlorobiales</taxon>
        <taxon>Chlorobiaceae</taxon>
        <taxon>Chlorobium/Pelodictyon group</taxon>
        <taxon>Chlorobium</taxon>
    </lineage>
</organism>
<dbReference type="Gene3D" id="3.90.1200.10">
    <property type="match status" value="1"/>
</dbReference>
<comment type="catalytic activity">
    <reaction evidence="15">
        <text>D-maltose + ATP = alpha-maltose 1-phosphate + ADP + H(+)</text>
        <dbReference type="Rhea" id="RHEA:31915"/>
        <dbReference type="ChEBI" id="CHEBI:15378"/>
        <dbReference type="ChEBI" id="CHEBI:17306"/>
        <dbReference type="ChEBI" id="CHEBI:30616"/>
        <dbReference type="ChEBI" id="CHEBI:63576"/>
        <dbReference type="ChEBI" id="CHEBI:456216"/>
        <dbReference type="EC" id="2.7.1.175"/>
    </reaction>
</comment>
<proteinExistence type="inferred from homology"/>
<dbReference type="CAZy" id="GH13">
    <property type="family name" value="Glycoside Hydrolase Family 13"/>
</dbReference>
<dbReference type="CDD" id="cd11334">
    <property type="entry name" value="AmyAc_TreS"/>
    <property type="match status" value="1"/>
</dbReference>
<dbReference type="Pfam" id="PF18085">
    <property type="entry name" value="Mak_N_cap"/>
    <property type="match status" value="1"/>
</dbReference>
<dbReference type="InterPro" id="IPR013780">
    <property type="entry name" value="Glyco_hydro_b"/>
</dbReference>
<dbReference type="InterPro" id="IPR040999">
    <property type="entry name" value="Mak_N_cap"/>
</dbReference>
<evidence type="ECO:0000256" key="12">
    <source>
        <dbReference type="ARBA" id="ARBA00023235"/>
    </source>
</evidence>
<accession>B3EKY2</accession>
<dbReference type="NCBIfam" id="TIGR02457">
    <property type="entry name" value="TreS_Cterm"/>
    <property type="match status" value="1"/>
</dbReference>
<dbReference type="OrthoDB" id="9806009at2"/>
<evidence type="ECO:0000256" key="15">
    <source>
        <dbReference type="ARBA" id="ARBA00049067"/>
    </source>
</evidence>
<evidence type="ECO:0000256" key="14">
    <source>
        <dbReference type="ARBA" id="ARBA00031378"/>
    </source>
</evidence>
<feature type="domain" description="Glycosyl hydrolase family 13 catalytic" evidence="16">
    <location>
        <begin position="22"/>
        <end position="416"/>
    </location>
</feature>
<evidence type="ECO:0000256" key="6">
    <source>
        <dbReference type="ARBA" id="ARBA00013882"/>
    </source>
</evidence>
<dbReference type="FunFam" id="3.20.20.80:FF:000055">
    <property type="entry name" value="Trehalose synthase"/>
    <property type="match status" value="1"/>
</dbReference>
<comment type="catalytic activity">
    <reaction evidence="1">
        <text>D-maltose = alpha,alpha-trehalose</text>
        <dbReference type="Rhea" id="RHEA:15145"/>
        <dbReference type="ChEBI" id="CHEBI:16551"/>
        <dbReference type="ChEBI" id="CHEBI:17306"/>
        <dbReference type="EC" id="5.4.99.16"/>
    </reaction>
</comment>
<dbReference type="GO" id="GO:0005524">
    <property type="term" value="F:ATP binding"/>
    <property type="evidence" value="ECO:0007669"/>
    <property type="project" value="UniProtKB-KW"/>
</dbReference>
<dbReference type="Gene3D" id="3.20.20.80">
    <property type="entry name" value="Glycosidases"/>
    <property type="match status" value="1"/>
</dbReference>
<reference evidence="17" key="1">
    <citation type="submission" date="2008-06" db="EMBL/GenBank/DDBJ databases">
        <title>Complete sequence of Chlorobium phaeobacteroides BS1.</title>
        <authorList>
            <consortium name="US DOE Joint Genome Institute"/>
            <person name="Lucas S."/>
            <person name="Copeland A."/>
            <person name="Lapidus A."/>
            <person name="Glavina del Rio T."/>
            <person name="Dalin E."/>
            <person name="Tice H."/>
            <person name="Bruce D."/>
            <person name="Goodwin L."/>
            <person name="Pitluck S."/>
            <person name="Schmutz J."/>
            <person name="Larimer F."/>
            <person name="Land M."/>
            <person name="Hauser L."/>
            <person name="Kyrpides N."/>
            <person name="Ovchinnikova G."/>
            <person name="Li T."/>
            <person name="Liu Z."/>
            <person name="Zhao F."/>
            <person name="Overmann J."/>
            <person name="Bryant D.A."/>
            <person name="Richardson P."/>
        </authorList>
    </citation>
    <scope>NUCLEOTIDE SEQUENCE [LARGE SCALE GENOMIC DNA]</scope>
    <source>
        <strain evidence="17">BS1</strain>
    </source>
</reference>
<protein>
    <recommendedName>
        <fullName evidence="6">Maltokinase</fullName>
        <ecNumber evidence="4">2.7.1.175</ecNumber>
        <ecNumber evidence="5">5.4.99.16</ecNumber>
    </recommendedName>
    <alternativeName>
        <fullName evidence="14">Maltose alpha-D-glucosyltransferase</fullName>
    </alternativeName>
    <alternativeName>
        <fullName evidence="13">Maltose-1-phosphate synthase</fullName>
    </alternativeName>
</protein>
<dbReference type="Gene3D" id="3.90.400.10">
    <property type="entry name" value="Oligo-1,6-glucosidase, Domain 2"/>
    <property type="match status" value="1"/>
</dbReference>
<dbReference type="InterPro" id="IPR012811">
    <property type="entry name" value="TreS_maltokin_C_dom"/>
</dbReference>
<keyword evidence="7" id="KW-0808">Transferase</keyword>
<evidence type="ECO:0000256" key="10">
    <source>
        <dbReference type="ARBA" id="ARBA00022837"/>
    </source>
</evidence>
<name>B3EKY2_CHLPB</name>
<keyword evidence="8" id="KW-0479">Metal-binding</keyword>
<dbReference type="Gene3D" id="2.60.40.1180">
    <property type="entry name" value="Golgi alpha-mannosidase II"/>
    <property type="match status" value="1"/>
</dbReference>
<dbReference type="InterPro" id="IPR045857">
    <property type="entry name" value="O16G_dom_2"/>
</dbReference>
<evidence type="ECO:0000256" key="3">
    <source>
        <dbReference type="ARBA" id="ARBA00006219"/>
    </source>
</evidence>
<dbReference type="SUPFAM" id="SSF56112">
    <property type="entry name" value="Protein kinase-like (PK-like)"/>
    <property type="match status" value="1"/>
</dbReference>
<dbReference type="EC" id="5.4.99.16" evidence="5"/>
<dbReference type="eggNOG" id="COG0366">
    <property type="taxonomic scope" value="Bacteria"/>
</dbReference>
<dbReference type="AlphaFoldDB" id="B3EKY2"/>
<dbReference type="InterPro" id="IPR032091">
    <property type="entry name" value="Malt_amylase-like_C"/>
</dbReference>
<dbReference type="KEGG" id="cpb:Cphamn1_0240"/>
<dbReference type="InterPro" id="IPR006047">
    <property type="entry name" value="GH13_cat_dom"/>
</dbReference>
<dbReference type="HOGENOM" id="CLU_007635_1_1_10"/>
<evidence type="ECO:0000256" key="5">
    <source>
        <dbReference type="ARBA" id="ARBA00012619"/>
    </source>
</evidence>
<dbReference type="Pfam" id="PF00128">
    <property type="entry name" value="Alpha-amylase"/>
    <property type="match status" value="1"/>
</dbReference>
<keyword evidence="9" id="KW-0547">Nucleotide-binding</keyword>
<dbReference type="EC" id="2.7.1.175" evidence="4"/>
<dbReference type="STRING" id="331678.Cphamn1_0240"/>
<dbReference type="eggNOG" id="COG3281">
    <property type="taxonomic scope" value="Bacteria"/>
</dbReference>
<comment type="similarity">
    <text evidence="2">Belongs to the glycosyl hydrolase 13 family. TreS subfamily.</text>
</comment>
<dbReference type="SMART" id="SM00642">
    <property type="entry name" value="Aamy"/>
    <property type="match status" value="1"/>
</dbReference>
<dbReference type="EMBL" id="CP001101">
    <property type="protein sequence ID" value="ACE03209.1"/>
    <property type="molecule type" value="Genomic_DNA"/>
</dbReference>
<dbReference type="InterPro" id="IPR011009">
    <property type="entry name" value="Kinase-like_dom_sf"/>
</dbReference>
<evidence type="ECO:0000256" key="1">
    <source>
        <dbReference type="ARBA" id="ARBA00001595"/>
    </source>
</evidence>
<dbReference type="InterPro" id="IPR012810">
    <property type="entry name" value="TreS/a-amylase_N"/>
</dbReference>
<evidence type="ECO:0000259" key="16">
    <source>
        <dbReference type="SMART" id="SM00642"/>
    </source>
</evidence>
<keyword evidence="11" id="KW-0067">ATP-binding</keyword>
<evidence type="ECO:0000256" key="11">
    <source>
        <dbReference type="ARBA" id="ARBA00022840"/>
    </source>
</evidence>
<evidence type="ECO:0000256" key="13">
    <source>
        <dbReference type="ARBA" id="ARBA00031251"/>
    </source>
</evidence>
<dbReference type="Pfam" id="PF16657">
    <property type="entry name" value="Malt_amylase_C"/>
    <property type="match status" value="1"/>
</dbReference>
<dbReference type="NCBIfam" id="TIGR02456">
    <property type="entry name" value="treS_nterm"/>
    <property type="match status" value="1"/>
</dbReference>
<dbReference type="SUPFAM" id="SSF51445">
    <property type="entry name" value="(Trans)glycosidases"/>
    <property type="match status" value="1"/>
</dbReference>
<evidence type="ECO:0000313" key="17">
    <source>
        <dbReference type="EMBL" id="ACE03209.1"/>
    </source>
</evidence>
<keyword evidence="12" id="KW-0413">Isomerase</keyword>
<dbReference type="GO" id="GO:0016740">
    <property type="term" value="F:transferase activity"/>
    <property type="evidence" value="ECO:0007669"/>
    <property type="project" value="UniProtKB-KW"/>
</dbReference>
<keyword evidence="10" id="KW-0106">Calcium</keyword>
<dbReference type="SUPFAM" id="SSF51011">
    <property type="entry name" value="Glycosyl hydrolase domain"/>
    <property type="match status" value="1"/>
</dbReference>
<evidence type="ECO:0000256" key="9">
    <source>
        <dbReference type="ARBA" id="ARBA00022741"/>
    </source>
</evidence>
<dbReference type="GO" id="GO:0047471">
    <property type="term" value="F:maltose alpha-D-glucosyltransferase activity"/>
    <property type="evidence" value="ECO:0007669"/>
    <property type="project" value="UniProtKB-EC"/>
</dbReference>
<dbReference type="GO" id="GO:0046872">
    <property type="term" value="F:metal ion binding"/>
    <property type="evidence" value="ECO:0007669"/>
    <property type="project" value="UniProtKB-KW"/>
</dbReference>
<sequence length="1105" mass="127729">MPRASASYQPEPLWYKDAIIYEAHVKTFFDSNNDGVGDFEGLRQKLPYLESLGITAIWLLPFYPSPLRDDGYDIADYMEVNPDYGTIEDFKAFLDDAHKLGLKVITELVINHTSDQHAWFQRARQAEPGSVERDFYMWSSDPKKYSGVRIIFQDFEASNWTWDPVAGEYYWHRFYHHQPDLNFENPAVEKAIYKVLDYWLEMGVDGLRLDAVPYLYAEEGTNCENLPRTHKFLQRLRKHVDGKFPNRMLLAEANQWPEDAAEYFGEGDECHMNFHFPLMPRMYMALEMEDRFPIIDILDQTPGIPEECQWASFLRNHDELTLEMVTDEERDYMRRVYAHDPKARINLGIRRRLAPLMSNDRRKIELMNIMLLSLPGTPVLYYGDEIGMGDNFYLGDRDGVRTPMQWNGDRNAGFSRANPQQLQLPVIIDPEYHYEGANVEVQESNINSLLWWTRHMLSTSRRYKALSRGDIIFIQSQNPQVLIFTRTYKDETMLCIINLSRNAQAVTMDLSEYEGYIPEEVFSLSHFPGISARPYTVTLGPYGYFWFKLVRSEDEIGSRRYIDKPFAKVAAMDDLFSGKVLDRLESRVLPQYIRGCRWFGGKARKIVRVSVNDSIPVPACQNTVYLIVEVRYPSGSNDLYQLPVTFLPTGEFNPDEDFFMKQVICSVKIGENEGYLCDATYQKEFHRFLLDVIIAGKGLKGGIFKLTAEKGSTLEEYLPQEEDDSMNSVIFGLEQSNTSIMYDDKLCLKLYRKISSGISPEVEICRTLTEKTSFESSPGYLGALYLSRSRKDTSSLGILQNFIPNEGDAWSQTLHYVHRYYEEVLVLLPQLEEIPEIPPIGGETVEMPEIMHGLIGEIYLGMVNKLAERTAEMHLSLASPDLGPDFLPEAFTTLYQRSIYQSMREQVKRGMVMLKEQMKGIAKDYKGIAADLLGREQEILDRLSHIKARRIPASKIRIHGDYHLGQVLWTGKDFVIIDFEGEPARSISERRIKRAVFRDLAGMMRSFHYAAFNVLIQDRSIRPEDAEKLEPWAELWSFYTGQHFYDVYAAAVGGHGLIPENITEQHLLLRSYLMDKAIYELNYELNNRPEWVGIALKGLQRLLES</sequence>
<evidence type="ECO:0000256" key="7">
    <source>
        <dbReference type="ARBA" id="ARBA00022679"/>
    </source>
</evidence>
<gene>
    <name evidence="17" type="ordered locus">Cphamn1_0240</name>
</gene>
<comment type="similarity">
    <text evidence="3">Belongs to the aminoglycoside phosphotransferase family.</text>
</comment>
<dbReference type="PANTHER" id="PTHR10357">
    <property type="entry name" value="ALPHA-AMYLASE FAMILY MEMBER"/>
    <property type="match status" value="1"/>
</dbReference>
<dbReference type="GO" id="GO:0005975">
    <property type="term" value="P:carbohydrate metabolic process"/>
    <property type="evidence" value="ECO:0007669"/>
    <property type="project" value="InterPro"/>
</dbReference>
<evidence type="ECO:0000256" key="4">
    <source>
        <dbReference type="ARBA" id="ARBA00011962"/>
    </source>
</evidence>